<protein>
    <submittedName>
        <fullName evidence="1">Uncharacterized protein</fullName>
    </submittedName>
</protein>
<name>A0AAN9SK31_PSOTE</name>
<dbReference type="Proteomes" id="UP001386955">
    <property type="component" value="Unassembled WGS sequence"/>
</dbReference>
<accession>A0AAN9SK31</accession>
<organism evidence="1 2">
    <name type="scientific">Psophocarpus tetragonolobus</name>
    <name type="common">Winged bean</name>
    <name type="synonym">Dolichos tetragonolobus</name>
    <dbReference type="NCBI Taxonomy" id="3891"/>
    <lineage>
        <taxon>Eukaryota</taxon>
        <taxon>Viridiplantae</taxon>
        <taxon>Streptophyta</taxon>
        <taxon>Embryophyta</taxon>
        <taxon>Tracheophyta</taxon>
        <taxon>Spermatophyta</taxon>
        <taxon>Magnoliopsida</taxon>
        <taxon>eudicotyledons</taxon>
        <taxon>Gunneridae</taxon>
        <taxon>Pentapetalae</taxon>
        <taxon>rosids</taxon>
        <taxon>fabids</taxon>
        <taxon>Fabales</taxon>
        <taxon>Fabaceae</taxon>
        <taxon>Papilionoideae</taxon>
        <taxon>50 kb inversion clade</taxon>
        <taxon>NPAAA clade</taxon>
        <taxon>indigoferoid/millettioid clade</taxon>
        <taxon>Phaseoleae</taxon>
        <taxon>Psophocarpus</taxon>
    </lineage>
</organism>
<comment type="caution">
    <text evidence="1">The sequence shown here is derived from an EMBL/GenBank/DDBJ whole genome shotgun (WGS) entry which is preliminary data.</text>
</comment>
<evidence type="ECO:0000313" key="2">
    <source>
        <dbReference type="Proteomes" id="UP001386955"/>
    </source>
</evidence>
<sequence>MELGQRLRDISGGMKQWKWSLIEHCEVKTKQLIVGKPGNANYGQRAKRRKLANDRKMHGIGQAGNVVKVTRELIMAQIDTLDILEHGEDVPNFGQSYKLRMWSC</sequence>
<evidence type="ECO:0000313" key="1">
    <source>
        <dbReference type="EMBL" id="KAK7397386.1"/>
    </source>
</evidence>
<keyword evidence="2" id="KW-1185">Reference proteome</keyword>
<proteinExistence type="predicted"/>
<gene>
    <name evidence="1" type="ORF">VNO78_18556</name>
</gene>
<dbReference type="AlphaFoldDB" id="A0AAN9SK31"/>
<reference evidence="1 2" key="1">
    <citation type="submission" date="2024-01" db="EMBL/GenBank/DDBJ databases">
        <title>The genomes of 5 underutilized Papilionoideae crops provide insights into root nodulation and disease resistanc.</title>
        <authorList>
            <person name="Jiang F."/>
        </authorList>
    </citation>
    <scope>NUCLEOTIDE SEQUENCE [LARGE SCALE GENOMIC DNA]</scope>
    <source>
        <strain evidence="1">DUOXIRENSHENG_FW03</strain>
        <tissue evidence="1">Leaves</tissue>
    </source>
</reference>
<dbReference type="EMBL" id="JAYMYS010000004">
    <property type="protein sequence ID" value="KAK7397386.1"/>
    <property type="molecule type" value="Genomic_DNA"/>
</dbReference>